<sequence length="122" mass="13826">MLAARSCKRQEQCKYFCGKHISWPGGACALWKINNYRKYKRKCISNFSELLFPDKKFHQGGHVHDFEIVDQAIGASHCNGNPNVICMPRLSKGISTKLRRILITIFPSLTLSLQILSVQACT</sequence>
<evidence type="ECO:0000313" key="1">
    <source>
        <dbReference type="EMBL" id="CAA2933411.1"/>
    </source>
</evidence>
<evidence type="ECO:0000313" key="2">
    <source>
        <dbReference type="Proteomes" id="UP000594638"/>
    </source>
</evidence>
<gene>
    <name evidence="1" type="ORF">OLEA9_A067292</name>
</gene>
<dbReference type="EMBL" id="CACTIH010000002">
    <property type="protein sequence ID" value="CAA2933411.1"/>
    <property type="molecule type" value="Genomic_DNA"/>
</dbReference>
<dbReference type="Gramene" id="OE9A067292T1">
    <property type="protein sequence ID" value="OE9A067292C1"/>
    <property type="gene ID" value="OE9A067292"/>
</dbReference>
<proteinExistence type="predicted"/>
<dbReference type="Proteomes" id="UP000594638">
    <property type="component" value="Unassembled WGS sequence"/>
</dbReference>
<comment type="caution">
    <text evidence="1">The sequence shown here is derived from an EMBL/GenBank/DDBJ whole genome shotgun (WGS) entry which is preliminary data.</text>
</comment>
<keyword evidence="2" id="KW-1185">Reference proteome</keyword>
<name>A0A8S0P690_OLEEU</name>
<accession>A0A8S0P690</accession>
<organism evidence="1 2">
    <name type="scientific">Olea europaea subsp. europaea</name>
    <dbReference type="NCBI Taxonomy" id="158383"/>
    <lineage>
        <taxon>Eukaryota</taxon>
        <taxon>Viridiplantae</taxon>
        <taxon>Streptophyta</taxon>
        <taxon>Embryophyta</taxon>
        <taxon>Tracheophyta</taxon>
        <taxon>Spermatophyta</taxon>
        <taxon>Magnoliopsida</taxon>
        <taxon>eudicotyledons</taxon>
        <taxon>Gunneridae</taxon>
        <taxon>Pentapetalae</taxon>
        <taxon>asterids</taxon>
        <taxon>lamiids</taxon>
        <taxon>Lamiales</taxon>
        <taxon>Oleaceae</taxon>
        <taxon>Oleeae</taxon>
        <taxon>Olea</taxon>
    </lineage>
</organism>
<reference evidence="1 2" key="1">
    <citation type="submission" date="2019-12" db="EMBL/GenBank/DDBJ databases">
        <authorList>
            <person name="Alioto T."/>
            <person name="Alioto T."/>
            <person name="Gomez Garrido J."/>
        </authorList>
    </citation>
    <scope>NUCLEOTIDE SEQUENCE [LARGE SCALE GENOMIC DNA]</scope>
</reference>
<protein>
    <submittedName>
        <fullName evidence="1">Uncharacterized protein</fullName>
    </submittedName>
</protein>
<dbReference type="AlphaFoldDB" id="A0A8S0P690"/>